<dbReference type="OrthoDB" id="9785929at2"/>
<name>A0A4Z0GPD8_9BACL</name>
<evidence type="ECO:0000313" key="8">
    <source>
        <dbReference type="EMBL" id="TGA98868.1"/>
    </source>
</evidence>
<dbReference type="SMART" id="SM00478">
    <property type="entry name" value="ENDO3c"/>
    <property type="match status" value="1"/>
</dbReference>
<sequence>MNGIDHESSISIKTPEPFSFSECLIFLGRSDQEVLHQIHDDYLFKLLKMDGSLILIKVSADPNFILIEFPDGVPNPAVRSKIAAYVKDWFDLGRDLSPFYAMASQDKILKQLIQKYYGLRMICIPDLFEALAWGITGQQINLTFAYTLKKRMIQQFGEHLTYKGNTFWLFPSAEKIAGLHIEDLKILQFSSRKAEYILEIAKAIRDGILTKESLLQAGSPDQIQESLTVIRGIGKWTSSLAMMRCLRIPTAFPIADVGLHLALKKQLSMDRKPFIEEIEGMASYWEGWQAYATFYLWRSRYE</sequence>
<dbReference type="GO" id="GO:0006289">
    <property type="term" value="P:nucleotide-excision repair"/>
    <property type="evidence" value="ECO:0007669"/>
    <property type="project" value="InterPro"/>
</dbReference>
<keyword evidence="9" id="KW-1185">Reference proteome</keyword>
<dbReference type="CDD" id="cd00056">
    <property type="entry name" value="ENDO3c"/>
    <property type="match status" value="1"/>
</dbReference>
<feature type="domain" description="HhH-GPD" evidence="7">
    <location>
        <begin position="136"/>
        <end position="301"/>
    </location>
</feature>
<organism evidence="8 9">
    <name type="scientific">Sporolactobacillus shoreae</name>
    <dbReference type="NCBI Taxonomy" id="1465501"/>
    <lineage>
        <taxon>Bacteria</taxon>
        <taxon>Bacillati</taxon>
        <taxon>Bacillota</taxon>
        <taxon>Bacilli</taxon>
        <taxon>Bacillales</taxon>
        <taxon>Sporolactobacillaceae</taxon>
        <taxon>Sporolactobacillus</taxon>
    </lineage>
</organism>
<evidence type="ECO:0000256" key="2">
    <source>
        <dbReference type="ARBA" id="ARBA00010817"/>
    </source>
</evidence>
<dbReference type="InterPro" id="IPR037046">
    <property type="entry name" value="AlkA_N_sf"/>
</dbReference>
<proteinExistence type="inferred from homology"/>
<dbReference type="GO" id="GO:0005737">
    <property type="term" value="C:cytoplasm"/>
    <property type="evidence" value="ECO:0007669"/>
    <property type="project" value="TreeGrafter"/>
</dbReference>
<keyword evidence="4" id="KW-0227">DNA damage</keyword>
<dbReference type="Proteomes" id="UP000298347">
    <property type="component" value="Unassembled WGS sequence"/>
</dbReference>
<evidence type="ECO:0000256" key="3">
    <source>
        <dbReference type="ARBA" id="ARBA00012000"/>
    </source>
</evidence>
<keyword evidence="6" id="KW-0234">DNA repair</keyword>
<dbReference type="InterPro" id="IPR003265">
    <property type="entry name" value="HhH-GPD_domain"/>
</dbReference>
<evidence type="ECO:0000259" key="7">
    <source>
        <dbReference type="SMART" id="SM00478"/>
    </source>
</evidence>
<evidence type="ECO:0000256" key="6">
    <source>
        <dbReference type="ARBA" id="ARBA00023204"/>
    </source>
</evidence>
<reference evidence="8 9" key="1">
    <citation type="journal article" date="2015" name="Int. J. Syst. Evol. Microbiol.">
        <title>Sporolactobacillus shoreae sp. nov. and Sporolactobacillus spathodeae sp. nov., two spore-forming lactic acid bacteria isolated from tree barks in Thailand.</title>
        <authorList>
            <person name="Thamacharoensuk T."/>
            <person name="Kitahara M."/>
            <person name="Ohkuma M."/>
            <person name="Thongchul N."/>
            <person name="Tanasupawat S."/>
        </authorList>
    </citation>
    <scope>NUCLEOTIDE SEQUENCE [LARGE SCALE GENOMIC DNA]</scope>
    <source>
        <strain evidence="8 9">BK92</strain>
    </source>
</reference>
<dbReference type="Gene3D" id="3.30.310.20">
    <property type="entry name" value="DNA-3-methyladenine glycosylase AlkA, N-terminal domain"/>
    <property type="match status" value="1"/>
</dbReference>
<dbReference type="GO" id="GO:0043916">
    <property type="term" value="F:DNA-7-methylguanine glycosylase activity"/>
    <property type="evidence" value="ECO:0007669"/>
    <property type="project" value="TreeGrafter"/>
</dbReference>
<dbReference type="FunFam" id="1.10.340.30:FF:000004">
    <property type="entry name" value="DNA-3-methyladenine glycosylase II"/>
    <property type="match status" value="1"/>
</dbReference>
<dbReference type="InterPro" id="IPR051912">
    <property type="entry name" value="Alkylbase_DNA_Glycosylase/TA"/>
</dbReference>
<dbReference type="PANTHER" id="PTHR43003">
    <property type="entry name" value="DNA-3-METHYLADENINE GLYCOSYLASE"/>
    <property type="match status" value="1"/>
</dbReference>
<dbReference type="GO" id="GO:0032131">
    <property type="term" value="F:alkylated DNA binding"/>
    <property type="evidence" value="ECO:0007669"/>
    <property type="project" value="TreeGrafter"/>
</dbReference>
<dbReference type="EC" id="3.2.2.21" evidence="3"/>
<comment type="catalytic activity">
    <reaction evidence="1">
        <text>Hydrolysis of alkylated DNA, releasing 3-methyladenine, 3-methylguanine, 7-methylguanine and 7-methyladenine.</text>
        <dbReference type="EC" id="3.2.2.21"/>
    </reaction>
</comment>
<protein>
    <recommendedName>
        <fullName evidence="3">DNA-3-methyladenine glycosylase II</fullName>
        <ecNumber evidence="3">3.2.2.21</ecNumber>
    </recommendedName>
</protein>
<dbReference type="Gene3D" id="1.10.1670.10">
    <property type="entry name" value="Helix-hairpin-Helix base-excision DNA repair enzymes (C-terminal)"/>
    <property type="match status" value="1"/>
</dbReference>
<gene>
    <name evidence="8" type="ORF">E4665_05950</name>
</gene>
<evidence type="ECO:0000313" key="9">
    <source>
        <dbReference type="Proteomes" id="UP000298347"/>
    </source>
</evidence>
<evidence type="ECO:0000256" key="1">
    <source>
        <dbReference type="ARBA" id="ARBA00000086"/>
    </source>
</evidence>
<accession>A0A4Z0GPD8</accession>
<dbReference type="Pfam" id="PF07934">
    <property type="entry name" value="OGG_N"/>
    <property type="match status" value="1"/>
</dbReference>
<dbReference type="GO" id="GO:0006285">
    <property type="term" value="P:base-excision repair, AP site formation"/>
    <property type="evidence" value="ECO:0007669"/>
    <property type="project" value="TreeGrafter"/>
</dbReference>
<dbReference type="InterPro" id="IPR023170">
    <property type="entry name" value="HhH_base_excis_C"/>
</dbReference>
<keyword evidence="5" id="KW-0378">Hydrolase</keyword>
<dbReference type="SUPFAM" id="SSF48150">
    <property type="entry name" value="DNA-glycosylase"/>
    <property type="match status" value="1"/>
</dbReference>
<dbReference type="InterPro" id="IPR012904">
    <property type="entry name" value="OGG_N"/>
</dbReference>
<dbReference type="PANTHER" id="PTHR43003:SF12">
    <property type="entry name" value="DNA-3-METHYLADENINE GLYCOSYLASE"/>
    <property type="match status" value="1"/>
</dbReference>
<evidence type="ECO:0000256" key="5">
    <source>
        <dbReference type="ARBA" id="ARBA00022801"/>
    </source>
</evidence>
<dbReference type="InterPro" id="IPR011257">
    <property type="entry name" value="DNA_glycosylase"/>
</dbReference>
<dbReference type="Pfam" id="PF00730">
    <property type="entry name" value="HhH-GPD"/>
    <property type="match status" value="1"/>
</dbReference>
<dbReference type="Gene3D" id="1.10.340.30">
    <property type="entry name" value="Hypothetical protein, domain 2"/>
    <property type="match status" value="1"/>
</dbReference>
<comment type="caution">
    <text evidence="8">The sequence shown here is derived from an EMBL/GenBank/DDBJ whole genome shotgun (WGS) entry which is preliminary data.</text>
</comment>
<dbReference type="RefSeq" id="WP_135347888.1">
    <property type="nucleotide sequence ID" value="NZ_SRJD01000005.1"/>
</dbReference>
<dbReference type="GO" id="GO:0032993">
    <property type="term" value="C:protein-DNA complex"/>
    <property type="evidence" value="ECO:0007669"/>
    <property type="project" value="TreeGrafter"/>
</dbReference>
<dbReference type="EMBL" id="SRJD01000005">
    <property type="protein sequence ID" value="TGA98868.1"/>
    <property type="molecule type" value="Genomic_DNA"/>
</dbReference>
<dbReference type="AlphaFoldDB" id="A0A4Z0GPD8"/>
<dbReference type="GO" id="GO:0006307">
    <property type="term" value="P:DNA alkylation repair"/>
    <property type="evidence" value="ECO:0007669"/>
    <property type="project" value="TreeGrafter"/>
</dbReference>
<dbReference type="GO" id="GO:0008534">
    <property type="term" value="F:oxidized purine nucleobase lesion DNA N-glycosylase activity"/>
    <property type="evidence" value="ECO:0007669"/>
    <property type="project" value="InterPro"/>
</dbReference>
<comment type="similarity">
    <text evidence="2">Belongs to the alkylbase DNA glycosidase AlkA family.</text>
</comment>
<dbReference type="GO" id="GO:0008725">
    <property type="term" value="F:DNA-3-methyladenine glycosylase activity"/>
    <property type="evidence" value="ECO:0007669"/>
    <property type="project" value="TreeGrafter"/>
</dbReference>
<evidence type="ECO:0000256" key="4">
    <source>
        <dbReference type="ARBA" id="ARBA00022763"/>
    </source>
</evidence>